<accession>A0ABY5HH36</accession>
<keyword evidence="2" id="KW-1133">Transmembrane helix</keyword>
<dbReference type="Pfam" id="PF01650">
    <property type="entry name" value="Peptidase_C13"/>
    <property type="match status" value="1"/>
</dbReference>
<organism evidence="3 4">
    <name type="scientific">Marinobacterium rhizophilum</name>
    <dbReference type="NCBI Taxonomy" id="420402"/>
    <lineage>
        <taxon>Bacteria</taxon>
        <taxon>Pseudomonadati</taxon>
        <taxon>Pseudomonadota</taxon>
        <taxon>Gammaproteobacteria</taxon>
        <taxon>Oceanospirillales</taxon>
        <taxon>Oceanospirillaceae</taxon>
        <taxon>Marinobacterium</taxon>
    </lineage>
</organism>
<dbReference type="InterPro" id="IPR001096">
    <property type="entry name" value="Peptidase_C13"/>
</dbReference>
<evidence type="ECO:0000256" key="1">
    <source>
        <dbReference type="SAM" id="MobiDB-lite"/>
    </source>
</evidence>
<reference evidence="3" key="1">
    <citation type="submission" date="2021-04" db="EMBL/GenBank/DDBJ databases">
        <title>Oceanospirillales bacteria with DddD are important DMSP degraders in coastal seawater.</title>
        <authorList>
            <person name="Liu J."/>
        </authorList>
    </citation>
    <scope>NUCLEOTIDE SEQUENCE</scope>
    <source>
        <strain evidence="3">D13-1</strain>
    </source>
</reference>
<gene>
    <name evidence="3" type="ORF">KDW95_20915</name>
</gene>
<feature type="region of interest" description="Disordered" evidence="1">
    <location>
        <begin position="1"/>
        <end position="33"/>
    </location>
</feature>
<dbReference type="RefSeq" id="WP_255853720.1">
    <property type="nucleotide sequence ID" value="NZ_CP073347.1"/>
</dbReference>
<feature type="transmembrane region" description="Helical" evidence="2">
    <location>
        <begin position="165"/>
        <end position="184"/>
    </location>
</feature>
<dbReference type="Proteomes" id="UP001058461">
    <property type="component" value="Chromosome"/>
</dbReference>
<dbReference type="EMBL" id="CP073347">
    <property type="protein sequence ID" value="UTW11683.1"/>
    <property type="molecule type" value="Genomic_DNA"/>
</dbReference>
<evidence type="ECO:0008006" key="5">
    <source>
        <dbReference type="Google" id="ProtNLM"/>
    </source>
</evidence>
<feature type="transmembrane region" description="Helical" evidence="2">
    <location>
        <begin position="106"/>
        <end position="127"/>
    </location>
</feature>
<feature type="transmembrane region" description="Helical" evidence="2">
    <location>
        <begin position="76"/>
        <end position="94"/>
    </location>
</feature>
<protein>
    <recommendedName>
        <fullName evidence="5">Peptidase C13-like protein</fullName>
    </recommendedName>
</protein>
<feature type="transmembrane region" description="Helical" evidence="2">
    <location>
        <begin position="134"/>
        <end position="159"/>
    </location>
</feature>
<keyword evidence="4" id="KW-1185">Reference proteome</keyword>
<name>A0ABY5HH36_9GAMM</name>
<proteinExistence type="predicted"/>
<feature type="transmembrane region" description="Helical" evidence="2">
    <location>
        <begin position="196"/>
        <end position="213"/>
    </location>
</feature>
<evidence type="ECO:0000256" key="2">
    <source>
        <dbReference type="SAM" id="Phobius"/>
    </source>
</evidence>
<sequence>MNDSPQDPWGQPMTAAPAVPQAPDALEGEQTPESRAQLAPSVSWLCALGHNLRAGAGLALGRSPSVAQLHTGLEQCLLMAFLLLILELGGAYLGTEAPVLFDGYGLNYLGASWLFSLLALLLVTRLAGGTVAGFAPLLVAFLGAALFITLVSQLLWQLALSGSQAWGLFVALLLWQGLVVVRLLRVFAGAGPLRRLVLGGLYSLALFASAWMLPRNDLWYTDASAAEQAAVPMALDVESVFYAQPGLMQQNLAALEPQRPGVTDLYLLALGGFGLEDVFLKEVEFVREQFDRQYDTAGRSVILANNPATVEQYPLASGPNLARGLASVAQKMDTDEDVLFLFMTSHGSRDHRFSLEFGPVELHDLTPEQVRQALDDAGIRWRVILVSSCFSGGFIEALQSPQTLVITAAAADRTSFGCGVDSDFTWFGTAFFKQALPRQPRFIQAFDIARRWVTEKEEREELGASLPQMFVGDAIEQKLESLYQEPGLQAAFSSAQPEPLCDRAVLTCEP</sequence>
<evidence type="ECO:0000313" key="3">
    <source>
        <dbReference type="EMBL" id="UTW11683.1"/>
    </source>
</evidence>
<keyword evidence="2" id="KW-0812">Transmembrane</keyword>
<dbReference type="Gene3D" id="3.40.50.1460">
    <property type="match status" value="1"/>
</dbReference>
<keyword evidence="2" id="KW-0472">Membrane</keyword>
<evidence type="ECO:0000313" key="4">
    <source>
        <dbReference type="Proteomes" id="UP001058461"/>
    </source>
</evidence>